<name>A0A1V3XTG7_MYCKA</name>
<reference evidence="2 3" key="1">
    <citation type="submission" date="2017-02" db="EMBL/GenBank/DDBJ databases">
        <title>Complete genome sequences of Mycobacterium kansasii strains isolated from rhesus macaques.</title>
        <authorList>
            <person name="Panda A."/>
            <person name="Nagaraj S."/>
            <person name="Zhao X."/>
            <person name="Tettelin H."/>
            <person name="Detolla L.J."/>
        </authorList>
    </citation>
    <scope>NUCLEOTIDE SEQUENCE [LARGE SCALE GENOMIC DNA]</scope>
    <source>
        <strain evidence="2 3">11-3813</strain>
    </source>
</reference>
<evidence type="ECO:0000313" key="2">
    <source>
        <dbReference type="EMBL" id="OOK81811.1"/>
    </source>
</evidence>
<proteinExistence type="predicted"/>
<dbReference type="EMBL" id="MVBM01000001">
    <property type="protein sequence ID" value="OOK81811.1"/>
    <property type="molecule type" value="Genomic_DNA"/>
</dbReference>
<organism evidence="2 3">
    <name type="scientific">Mycobacterium kansasii</name>
    <dbReference type="NCBI Taxonomy" id="1768"/>
    <lineage>
        <taxon>Bacteria</taxon>
        <taxon>Bacillati</taxon>
        <taxon>Actinomycetota</taxon>
        <taxon>Actinomycetes</taxon>
        <taxon>Mycobacteriales</taxon>
        <taxon>Mycobacteriaceae</taxon>
        <taxon>Mycobacterium</taxon>
    </lineage>
</organism>
<sequence>MSASSSLARADSEFGSSNPPADKWSITGRPNTAAPIITRVTAARMRRGAAVASIASRCSIKGLPVRFGGRTTPQMLRRAIATVNGEHRGFKDFAGQFDTKLRHTTNVAPGLGICTGIIQLFGSCQ</sequence>
<dbReference type="AlphaFoldDB" id="A0A1V3XTG7"/>
<accession>A0A1V3XTG7</accession>
<gene>
    <name evidence="2" type="ORF">BZL30_1163</name>
</gene>
<evidence type="ECO:0000256" key="1">
    <source>
        <dbReference type="SAM" id="MobiDB-lite"/>
    </source>
</evidence>
<protein>
    <submittedName>
        <fullName evidence="2">Uncharacterized protein</fullName>
    </submittedName>
</protein>
<comment type="caution">
    <text evidence="2">The sequence shown here is derived from an EMBL/GenBank/DDBJ whole genome shotgun (WGS) entry which is preliminary data.</text>
</comment>
<evidence type="ECO:0000313" key="3">
    <source>
        <dbReference type="Proteomes" id="UP000189229"/>
    </source>
</evidence>
<dbReference type="Proteomes" id="UP000189229">
    <property type="component" value="Unassembled WGS sequence"/>
</dbReference>
<feature type="region of interest" description="Disordered" evidence="1">
    <location>
        <begin position="1"/>
        <end position="30"/>
    </location>
</feature>